<dbReference type="RefSeq" id="WP_120644376.1">
    <property type="nucleotide sequence ID" value="NZ_RAWB01000156.1"/>
</dbReference>
<protein>
    <submittedName>
        <fullName evidence="3">ATP-binding protein</fullName>
    </submittedName>
</protein>
<dbReference type="Pfam" id="PF13304">
    <property type="entry name" value="AAA_21"/>
    <property type="match status" value="1"/>
</dbReference>
<dbReference type="GO" id="GO:0006302">
    <property type="term" value="P:double-strand break repair"/>
    <property type="evidence" value="ECO:0007669"/>
    <property type="project" value="InterPro"/>
</dbReference>
<sequence length="647" mass="74040">MSTFISIEQVKRSLQRLSKVHTFFGTSFLAFKSIDLPVGRTSQAIFSQIADSILLKHYQPAQRYEGFYNPFKTSKGEQHWVKPRYASTTLQRITTDTFGKAFIHPRNSSEWGWQEDYIERLREKLDKEQPVPAFDLAVWLFREKEWPIGSTANDVRDHLFNEYNIRQPEIAALFDLELPAETDGWLRGDPITEQELLMLIGDPPNSTPAEGATLQSLEIDQVGLAKHFEYEAEERLNLITGDNSLGKTFLLECIWWALTGTWPEGQPMLPRAEAERDDPHIQCTIVASGRAPIHLDYEYAWEKGTWNPSSKRKALPGVVIYARFDGSFAVWDPVRQQKEETTGGGPPGEEGRPGMLFFHGNEVWDGLRRNDPYQRQMGWLCNGLIHDWLAWERGGPIHQRAFGAFMACIEALSPSEDQPLRPGKPRQLPFDSREFPTLLMPYGEVPVIHASAGIKRMLALSYIMVWSWSEYERNSELARRKPEPQMVLIVDEIEAHLHPRWQRVIVPALMSAVSKLASGVSPQIHLATHSPLVMASAEPLFDEQQDSLYHLKLDEEDPSHVVLERMEFNKHGSVDRWLTSDVFGLSSTRSREAERAISHANSLQRGEPAPTAETVREAHEELRRVLASDDVYWPRWRFFAVQHGVNE</sequence>
<keyword evidence="4" id="KW-1185">Reference proteome</keyword>
<gene>
    <name evidence="3" type="ORF">D7V93_16765</name>
</gene>
<name>A0A3A8Q0V5_9BACT</name>
<keyword evidence="3" id="KW-0547">Nucleotide-binding</keyword>
<dbReference type="EMBL" id="RAWB01000156">
    <property type="protein sequence ID" value="RKH58452.1"/>
    <property type="molecule type" value="Genomic_DNA"/>
</dbReference>
<dbReference type="AlphaFoldDB" id="A0A3A8Q0V5"/>
<dbReference type="GO" id="GO:0016887">
    <property type="term" value="F:ATP hydrolysis activity"/>
    <property type="evidence" value="ECO:0007669"/>
    <property type="project" value="InterPro"/>
</dbReference>
<feature type="domain" description="ATPase AAA-type core" evidence="1">
    <location>
        <begin position="480"/>
        <end position="535"/>
    </location>
</feature>
<proteinExistence type="predicted"/>
<dbReference type="InterPro" id="IPR027417">
    <property type="entry name" value="P-loop_NTPase"/>
</dbReference>
<dbReference type="InterPro" id="IPR051396">
    <property type="entry name" value="Bact_Antivir_Def_Nuclease"/>
</dbReference>
<evidence type="ECO:0000313" key="3">
    <source>
        <dbReference type="EMBL" id="RKH58452.1"/>
    </source>
</evidence>
<dbReference type="InterPro" id="IPR003959">
    <property type="entry name" value="ATPase_AAA_core"/>
</dbReference>
<dbReference type="Proteomes" id="UP000272888">
    <property type="component" value="Unassembled WGS sequence"/>
</dbReference>
<dbReference type="GO" id="GO:0005524">
    <property type="term" value="F:ATP binding"/>
    <property type="evidence" value="ECO:0007669"/>
    <property type="project" value="UniProtKB-KW"/>
</dbReference>
<feature type="domain" description="Rad50/SbcC-type AAA" evidence="2">
    <location>
        <begin position="218"/>
        <end position="281"/>
    </location>
</feature>
<keyword evidence="3" id="KW-0067">ATP-binding</keyword>
<evidence type="ECO:0000259" key="2">
    <source>
        <dbReference type="Pfam" id="PF13476"/>
    </source>
</evidence>
<dbReference type="InterPro" id="IPR038729">
    <property type="entry name" value="Rad50/SbcC_AAA"/>
</dbReference>
<dbReference type="PANTHER" id="PTHR43581">
    <property type="entry name" value="ATP/GTP PHOSPHATASE"/>
    <property type="match status" value="1"/>
</dbReference>
<dbReference type="Pfam" id="PF13476">
    <property type="entry name" value="AAA_23"/>
    <property type="match status" value="1"/>
</dbReference>
<dbReference type="PANTHER" id="PTHR43581:SF4">
    <property type="entry name" value="ATP_GTP PHOSPHATASE"/>
    <property type="match status" value="1"/>
</dbReference>
<dbReference type="Gene3D" id="3.40.50.300">
    <property type="entry name" value="P-loop containing nucleotide triphosphate hydrolases"/>
    <property type="match status" value="2"/>
</dbReference>
<comment type="caution">
    <text evidence="3">The sequence shown here is derived from an EMBL/GenBank/DDBJ whole genome shotgun (WGS) entry which is preliminary data.</text>
</comment>
<accession>A0A3A8Q0V5</accession>
<evidence type="ECO:0000259" key="1">
    <source>
        <dbReference type="Pfam" id="PF13304"/>
    </source>
</evidence>
<organism evidence="3 4">
    <name type="scientific">Corallococcus llansteffanensis</name>
    <dbReference type="NCBI Taxonomy" id="2316731"/>
    <lineage>
        <taxon>Bacteria</taxon>
        <taxon>Pseudomonadati</taxon>
        <taxon>Myxococcota</taxon>
        <taxon>Myxococcia</taxon>
        <taxon>Myxococcales</taxon>
        <taxon>Cystobacterineae</taxon>
        <taxon>Myxococcaceae</taxon>
        <taxon>Corallococcus</taxon>
    </lineage>
</organism>
<evidence type="ECO:0000313" key="4">
    <source>
        <dbReference type="Proteomes" id="UP000272888"/>
    </source>
</evidence>
<reference evidence="4" key="1">
    <citation type="submission" date="2018-09" db="EMBL/GenBank/DDBJ databases">
        <authorList>
            <person name="Livingstone P.G."/>
            <person name="Whitworth D.E."/>
        </authorList>
    </citation>
    <scope>NUCLEOTIDE SEQUENCE [LARGE SCALE GENOMIC DNA]</scope>
    <source>
        <strain evidence="4">CA051B</strain>
    </source>
</reference>
<dbReference type="SUPFAM" id="SSF52540">
    <property type="entry name" value="P-loop containing nucleoside triphosphate hydrolases"/>
    <property type="match status" value="1"/>
</dbReference>